<protein>
    <recommendedName>
        <fullName evidence="1">non-specific serine/threonine protein kinase</fullName>
        <ecNumber evidence="1">2.7.11.1</ecNumber>
    </recommendedName>
</protein>
<evidence type="ECO:0000256" key="6">
    <source>
        <dbReference type="ARBA" id="ARBA00022840"/>
    </source>
</evidence>
<keyword evidence="6 9" id="KW-0067">ATP-binding</keyword>
<evidence type="ECO:0000256" key="2">
    <source>
        <dbReference type="ARBA" id="ARBA00022527"/>
    </source>
</evidence>
<dbReference type="PANTHER" id="PTHR44899">
    <property type="entry name" value="CAMK FAMILY PROTEIN KINASE"/>
    <property type="match status" value="1"/>
</dbReference>
<keyword evidence="2" id="KW-0723">Serine/threonine-protein kinase</keyword>
<organism evidence="11 12">
    <name type="scientific">Hexamita inflata</name>
    <dbReference type="NCBI Taxonomy" id="28002"/>
    <lineage>
        <taxon>Eukaryota</taxon>
        <taxon>Metamonada</taxon>
        <taxon>Diplomonadida</taxon>
        <taxon>Hexamitidae</taxon>
        <taxon>Hexamitinae</taxon>
        <taxon>Hexamita</taxon>
    </lineage>
</organism>
<dbReference type="PANTHER" id="PTHR44899:SF10">
    <property type="entry name" value="NIMA-RELATED KINASE 2"/>
    <property type="match status" value="1"/>
</dbReference>
<accession>A0ABP1J9X0</accession>
<gene>
    <name evidence="11" type="ORF">HINF_LOCUS34912</name>
</gene>
<comment type="caution">
    <text evidence="11">The sequence shown here is derived from an EMBL/GenBank/DDBJ whole genome shotgun (WGS) entry which is preliminary data.</text>
</comment>
<dbReference type="EMBL" id="CAXDID020000125">
    <property type="protein sequence ID" value="CAL6033324.1"/>
    <property type="molecule type" value="Genomic_DNA"/>
</dbReference>
<sequence length="342" mass="39317">MSIYEKYTQLNLIGQGSFGKVYKVQCKTDNQIYAMKEINYGTMKEKEKQLLVSEVNLLRKLDHESIVKYVDRFQDKNNTTIYLVMEFCGAGDLSKYIKQCQQAHKYIEEDQIWSVFIQILNAVNYCHNPPASSQLPHTLINRDLKPANIFLSDQSTIKVGDFGLCRLLEENQIAKTNVGTPLYMAPELLLNTPYNEKVDIWSLGCILYEMATLQPPYVASSMESLKLKVERGLRPLLAKHYSENLRKTIDIMLQKDPAKRPSAMDIIKLPWIKDMLTQIQNAKNPSANAVEADTNMLLSPLIEHPVRDEREKNIRERENTLNAKEAELRRKCAALGLVYEEI</sequence>
<dbReference type="GO" id="GO:0016301">
    <property type="term" value="F:kinase activity"/>
    <property type="evidence" value="ECO:0007669"/>
    <property type="project" value="UniProtKB-KW"/>
</dbReference>
<name>A0ABP1J9X0_9EUKA</name>
<evidence type="ECO:0000313" key="12">
    <source>
        <dbReference type="Proteomes" id="UP001642409"/>
    </source>
</evidence>
<dbReference type="Gene3D" id="3.30.200.20">
    <property type="entry name" value="Phosphorylase Kinase, domain 1"/>
    <property type="match status" value="2"/>
</dbReference>
<dbReference type="SMART" id="SM00220">
    <property type="entry name" value="S_TKc"/>
    <property type="match status" value="1"/>
</dbReference>
<proteinExistence type="predicted"/>
<reference evidence="11 12" key="1">
    <citation type="submission" date="2024-07" db="EMBL/GenBank/DDBJ databases">
        <authorList>
            <person name="Akdeniz Z."/>
        </authorList>
    </citation>
    <scope>NUCLEOTIDE SEQUENCE [LARGE SCALE GENOMIC DNA]</scope>
</reference>
<dbReference type="InterPro" id="IPR000719">
    <property type="entry name" value="Prot_kinase_dom"/>
</dbReference>
<dbReference type="InterPro" id="IPR017441">
    <property type="entry name" value="Protein_kinase_ATP_BS"/>
</dbReference>
<evidence type="ECO:0000256" key="4">
    <source>
        <dbReference type="ARBA" id="ARBA00022741"/>
    </source>
</evidence>
<evidence type="ECO:0000256" key="1">
    <source>
        <dbReference type="ARBA" id="ARBA00012513"/>
    </source>
</evidence>
<evidence type="ECO:0000256" key="7">
    <source>
        <dbReference type="ARBA" id="ARBA00047899"/>
    </source>
</evidence>
<dbReference type="Pfam" id="PF00069">
    <property type="entry name" value="Pkinase"/>
    <property type="match status" value="1"/>
</dbReference>
<dbReference type="PROSITE" id="PS00107">
    <property type="entry name" value="PROTEIN_KINASE_ATP"/>
    <property type="match status" value="1"/>
</dbReference>
<dbReference type="PROSITE" id="PS50011">
    <property type="entry name" value="PROTEIN_KINASE_DOM"/>
    <property type="match status" value="1"/>
</dbReference>
<keyword evidence="3" id="KW-0808">Transferase</keyword>
<comment type="catalytic activity">
    <reaction evidence="7">
        <text>L-threonyl-[protein] + ATP = O-phospho-L-threonyl-[protein] + ADP + H(+)</text>
        <dbReference type="Rhea" id="RHEA:46608"/>
        <dbReference type="Rhea" id="RHEA-COMP:11060"/>
        <dbReference type="Rhea" id="RHEA-COMP:11605"/>
        <dbReference type="ChEBI" id="CHEBI:15378"/>
        <dbReference type="ChEBI" id="CHEBI:30013"/>
        <dbReference type="ChEBI" id="CHEBI:30616"/>
        <dbReference type="ChEBI" id="CHEBI:61977"/>
        <dbReference type="ChEBI" id="CHEBI:456216"/>
        <dbReference type="EC" id="2.7.11.1"/>
    </reaction>
</comment>
<evidence type="ECO:0000256" key="5">
    <source>
        <dbReference type="ARBA" id="ARBA00022777"/>
    </source>
</evidence>
<evidence type="ECO:0000256" key="3">
    <source>
        <dbReference type="ARBA" id="ARBA00022679"/>
    </source>
</evidence>
<evidence type="ECO:0000256" key="8">
    <source>
        <dbReference type="ARBA" id="ARBA00048679"/>
    </source>
</evidence>
<evidence type="ECO:0000256" key="9">
    <source>
        <dbReference type="PROSITE-ProRule" id="PRU10141"/>
    </source>
</evidence>
<evidence type="ECO:0000259" key="10">
    <source>
        <dbReference type="PROSITE" id="PS50011"/>
    </source>
</evidence>
<comment type="catalytic activity">
    <reaction evidence="8">
        <text>L-seryl-[protein] + ATP = O-phospho-L-seryl-[protein] + ADP + H(+)</text>
        <dbReference type="Rhea" id="RHEA:17989"/>
        <dbReference type="Rhea" id="RHEA-COMP:9863"/>
        <dbReference type="Rhea" id="RHEA-COMP:11604"/>
        <dbReference type="ChEBI" id="CHEBI:15378"/>
        <dbReference type="ChEBI" id="CHEBI:29999"/>
        <dbReference type="ChEBI" id="CHEBI:30616"/>
        <dbReference type="ChEBI" id="CHEBI:83421"/>
        <dbReference type="ChEBI" id="CHEBI:456216"/>
        <dbReference type="EC" id="2.7.11.1"/>
    </reaction>
</comment>
<dbReference type="Gene3D" id="1.10.510.10">
    <property type="entry name" value="Transferase(Phosphotransferase) domain 1"/>
    <property type="match status" value="1"/>
</dbReference>
<dbReference type="CDD" id="cd08217">
    <property type="entry name" value="STKc_Nek2"/>
    <property type="match status" value="1"/>
</dbReference>
<feature type="binding site" evidence="9">
    <location>
        <position position="36"/>
    </location>
    <ligand>
        <name>ATP</name>
        <dbReference type="ChEBI" id="CHEBI:30616"/>
    </ligand>
</feature>
<keyword evidence="4 9" id="KW-0547">Nucleotide-binding</keyword>
<dbReference type="InterPro" id="IPR011009">
    <property type="entry name" value="Kinase-like_dom_sf"/>
</dbReference>
<dbReference type="Proteomes" id="UP001642409">
    <property type="component" value="Unassembled WGS sequence"/>
</dbReference>
<dbReference type="SUPFAM" id="SSF56112">
    <property type="entry name" value="Protein kinase-like (PK-like)"/>
    <property type="match status" value="1"/>
</dbReference>
<keyword evidence="5 11" id="KW-0418">Kinase</keyword>
<dbReference type="InterPro" id="IPR051131">
    <property type="entry name" value="NEK_Ser/Thr_kinase_NIMA"/>
</dbReference>
<dbReference type="PIRSF" id="PIRSF000615">
    <property type="entry name" value="TyrPK_CSF1-R"/>
    <property type="match status" value="1"/>
</dbReference>
<dbReference type="EC" id="2.7.11.1" evidence="1"/>
<keyword evidence="12" id="KW-1185">Reference proteome</keyword>
<feature type="domain" description="Protein kinase" evidence="10">
    <location>
        <begin position="7"/>
        <end position="272"/>
    </location>
</feature>
<evidence type="ECO:0000313" key="11">
    <source>
        <dbReference type="EMBL" id="CAL6033324.1"/>
    </source>
</evidence>